<dbReference type="SUPFAM" id="SSF54826">
    <property type="entry name" value="Enolase N-terminal domain-like"/>
    <property type="match status" value="1"/>
</dbReference>
<evidence type="ECO:0000256" key="3">
    <source>
        <dbReference type="ARBA" id="ARBA00022842"/>
    </source>
</evidence>
<dbReference type="PANTHER" id="PTHR13794:SF58">
    <property type="entry name" value="MITOCHONDRIAL ENOLASE SUPERFAMILY MEMBER 1"/>
    <property type="match status" value="1"/>
</dbReference>
<dbReference type="SUPFAM" id="SSF51604">
    <property type="entry name" value="Enolase C-terminal domain-like"/>
    <property type="match status" value="1"/>
</dbReference>
<evidence type="ECO:0000313" key="7">
    <source>
        <dbReference type="EMBL" id="SUZ79487.1"/>
    </source>
</evidence>
<keyword evidence="3" id="KW-0460">Magnesium</keyword>
<keyword evidence="4" id="KW-1133">Transmembrane helix</keyword>
<dbReference type="InterPro" id="IPR013341">
    <property type="entry name" value="Mandelate_racemase_N_dom"/>
</dbReference>
<dbReference type="Gene3D" id="3.20.20.120">
    <property type="entry name" value="Enolase-like C-terminal domain"/>
    <property type="match status" value="1"/>
</dbReference>
<dbReference type="Pfam" id="PF13378">
    <property type="entry name" value="MR_MLE_C"/>
    <property type="match status" value="1"/>
</dbReference>
<feature type="domain" description="Enolase C-terminal" evidence="6">
    <location>
        <begin position="209"/>
        <end position="419"/>
    </location>
</feature>
<dbReference type="EMBL" id="UINC01001388">
    <property type="protein sequence ID" value="SUZ79487.1"/>
    <property type="molecule type" value="Genomic_DNA"/>
</dbReference>
<dbReference type="AlphaFoldDB" id="A0A381QNI4"/>
<dbReference type="InterPro" id="IPR029065">
    <property type="entry name" value="Enolase_C-like"/>
</dbReference>
<accession>A0A381QNI4</accession>
<gene>
    <name evidence="7" type="ORF">METZ01_LOCUS32341</name>
</gene>
<dbReference type="SFLD" id="SFLDS00001">
    <property type="entry name" value="Enolase"/>
    <property type="match status" value="1"/>
</dbReference>
<evidence type="ECO:0000259" key="5">
    <source>
        <dbReference type="Pfam" id="PF02746"/>
    </source>
</evidence>
<proteinExistence type="predicted"/>
<keyword evidence="2" id="KW-0479">Metal-binding</keyword>
<dbReference type="Pfam" id="PF02746">
    <property type="entry name" value="MR_MLE_N"/>
    <property type="match status" value="1"/>
</dbReference>
<feature type="transmembrane region" description="Helical" evidence="4">
    <location>
        <begin position="20"/>
        <end position="46"/>
    </location>
</feature>
<evidence type="ECO:0008006" key="8">
    <source>
        <dbReference type="Google" id="ProtNLM"/>
    </source>
</evidence>
<dbReference type="Gene3D" id="3.30.390.10">
    <property type="entry name" value="Enolase-like, N-terminal domain"/>
    <property type="match status" value="1"/>
</dbReference>
<organism evidence="7">
    <name type="scientific">marine metagenome</name>
    <dbReference type="NCBI Taxonomy" id="408172"/>
    <lineage>
        <taxon>unclassified sequences</taxon>
        <taxon>metagenomes</taxon>
        <taxon>ecological metagenomes</taxon>
    </lineage>
</organism>
<name>A0A381QNI4_9ZZZZ</name>
<keyword evidence="4" id="KW-0812">Transmembrane</keyword>
<keyword evidence="4" id="KW-0472">Membrane</keyword>
<dbReference type="InterPro" id="IPR006311">
    <property type="entry name" value="TAT_signal"/>
</dbReference>
<dbReference type="GO" id="GO:0016052">
    <property type="term" value="P:carbohydrate catabolic process"/>
    <property type="evidence" value="ECO:0007669"/>
    <property type="project" value="TreeGrafter"/>
</dbReference>
<dbReference type="CDD" id="cd03316">
    <property type="entry name" value="MR_like"/>
    <property type="match status" value="1"/>
</dbReference>
<dbReference type="PROSITE" id="PS51318">
    <property type="entry name" value="TAT"/>
    <property type="match status" value="1"/>
</dbReference>
<dbReference type="PROSITE" id="PS00908">
    <property type="entry name" value="MR_MLE_1"/>
    <property type="match status" value="1"/>
</dbReference>
<dbReference type="InterPro" id="IPR018110">
    <property type="entry name" value="Mandel_Rmase/mucon_lact_enz_CS"/>
</dbReference>
<dbReference type="InterPro" id="IPR036849">
    <property type="entry name" value="Enolase-like_C_sf"/>
</dbReference>
<feature type="domain" description="Mandelate racemase/muconate lactonizing enzyme N-terminal" evidence="5">
    <location>
        <begin position="98"/>
        <end position="188"/>
    </location>
</feature>
<dbReference type="InterPro" id="IPR029017">
    <property type="entry name" value="Enolase-like_N"/>
</dbReference>
<reference evidence="7" key="1">
    <citation type="submission" date="2018-05" db="EMBL/GenBank/DDBJ databases">
        <authorList>
            <person name="Lanie J.A."/>
            <person name="Ng W.-L."/>
            <person name="Kazmierczak K.M."/>
            <person name="Andrzejewski T.M."/>
            <person name="Davidsen T.M."/>
            <person name="Wayne K.J."/>
            <person name="Tettelin H."/>
            <person name="Glass J.I."/>
            <person name="Rusch D."/>
            <person name="Podicherti R."/>
            <person name="Tsui H.-C.T."/>
            <person name="Winkler M.E."/>
        </authorList>
    </citation>
    <scope>NUCLEOTIDE SEQUENCE</scope>
</reference>
<evidence type="ECO:0000256" key="4">
    <source>
        <dbReference type="SAM" id="Phobius"/>
    </source>
</evidence>
<dbReference type="InterPro" id="IPR046945">
    <property type="entry name" value="RHMD-like"/>
</dbReference>
<comment type="cofactor">
    <cofactor evidence="1">
        <name>Mg(2+)</name>
        <dbReference type="ChEBI" id="CHEBI:18420"/>
    </cofactor>
</comment>
<protein>
    <recommendedName>
        <fullName evidence="8">Mandelate racemase/muconate lactonizing enzyme C-terminal domain-containing protein</fullName>
    </recommendedName>
</protein>
<evidence type="ECO:0000256" key="1">
    <source>
        <dbReference type="ARBA" id="ARBA00001946"/>
    </source>
</evidence>
<dbReference type="PANTHER" id="PTHR13794">
    <property type="entry name" value="ENOLASE SUPERFAMILY, MANDELATE RACEMASE"/>
    <property type="match status" value="1"/>
</dbReference>
<sequence length="430" mass="46622">MQEIPMQQNKDLKQPSRRQFFGQASSLAYLAASAGVAISSPISLLAQSPALSIREVKAYPIYINRRSDGLLNAPTFDSDDDAQRWRYGGPFEQLPSAIIAVIKTNQGVTGFGMGAGGSAAVEIIDGHLKHLLLGTNPLNVEQLWDQMYTSGVFYGRRGIFVMALSALDNALWDIAGKYAGLPVHKLLGGADRDRLEIYQTNGNLSDGKAAGVRNFKLTTYGGPRMTAAARTAYVDSVLGARQELGSDARLMTDCVSRDGTVEWAVQLAEDLRPANLYFMEELLSPDDVFGYTELVNRIGSKGNGWTRIACGEHEYTHHGFNLLIQLGSAEILQPDVTWCGGTTAGRRISQLVETAGLEIIPHRGGSSWGFPIALTSPSCTMAESFPEGSEILEAMSCSVENGFVIAPNEPGFGTTLTEEMVLDYRLSLRQ</sequence>
<dbReference type="GO" id="GO:0000287">
    <property type="term" value="F:magnesium ion binding"/>
    <property type="evidence" value="ECO:0007669"/>
    <property type="project" value="TreeGrafter"/>
</dbReference>
<dbReference type="GO" id="GO:0016836">
    <property type="term" value="F:hydro-lyase activity"/>
    <property type="evidence" value="ECO:0007669"/>
    <property type="project" value="TreeGrafter"/>
</dbReference>
<evidence type="ECO:0000259" key="6">
    <source>
        <dbReference type="Pfam" id="PF13378"/>
    </source>
</evidence>
<evidence type="ECO:0000256" key="2">
    <source>
        <dbReference type="ARBA" id="ARBA00022723"/>
    </source>
</evidence>
<dbReference type="GO" id="GO:0009063">
    <property type="term" value="P:amino acid catabolic process"/>
    <property type="evidence" value="ECO:0007669"/>
    <property type="project" value="InterPro"/>
</dbReference>